<dbReference type="OrthoDB" id="1158011at2759"/>
<dbReference type="Pfam" id="PF00179">
    <property type="entry name" value="UQ_con"/>
    <property type="match status" value="1"/>
</dbReference>
<accession>A0A1U7LI56</accession>
<dbReference type="GO" id="GO:0005524">
    <property type="term" value="F:ATP binding"/>
    <property type="evidence" value="ECO:0007669"/>
    <property type="project" value="UniProtKB-KW"/>
</dbReference>
<dbReference type="EMBL" id="LXFE01003725">
    <property type="protein sequence ID" value="OLL22211.1"/>
    <property type="molecule type" value="Genomic_DNA"/>
</dbReference>
<dbReference type="STRING" id="1198029.A0A1U7LI56"/>
<dbReference type="EC" id="2.3.2.23" evidence="2"/>
<evidence type="ECO:0000256" key="7">
    <source>
        <dbReference type="ARBA" id="ARBA00022824"/>
    </source>
</evidence>
<dbReference type="FunFam" id="3.10.110.10:FF:000023">
    <property type="entry name" value="Ubiquitin-conjugating enzyme E2 J2"/>
    <property type="match status" value="1"/>
</dbReference>
<keyword evidence="8" id="KW-0067">ATP-binding</keyword>
<evidence type="ECO:0000256" key="10">
    <source>
        <dbReference type="ARBA" id="ARBA00023136"/>
    </source>
</evidence>
<dbReference type="InterPro" id="IPR000608">
    <property type="entry name" value="UBC"/>
</dbReference>
<dbReference type="InterPro" id="IPR050113">
    <property type="entry name" value="Ub_conjugating_enzyme"/>
</dbReference>
<evidence type="ECO:0000256" key="13">
    <source>
        <dbReference type="SAM" id="MobiDB-lite"/>
    </source>
</evidence>
<name>A0A1U7LI56_NEOID</name>
<organism evidence="16 17">
    <name type="scientific">Neolecta irregularis (strain DAH-3)</name>
    <dbReference type="NCBI Taxonomy" id="1198029"/>
    <lineage>
        <taxon>Eukaryota</taxon>
        <taxon>Fungi</taxon>
        <taxon>Dikarya</taxon>
        <taxon>Ascomycota</taxon>
        <taxon>Taphrinomycotina</taxon>
        <taxon>Neolectales</taxon>
        <taxon>Neolectaceae</taxon>
        <taxon>Neolecta</taxon>
    </lineage>
</organism>
<evidence type="ECO:0000256" key="2">
    <source>
        <dbReference type="ARBA" id="ARBA00012486"/>
    </source>
</evidence>
<protein>
    <recommendedName>
        <fullName evidence="11">Ubiquitin-conjugating enzyme E2 6</fullName>
        <ecNumber evidence="2">2.3.2.23</ecNumber>
    </recommendedName>
    <alternativeName>
        <fullName evidence="12">E2 ubiquitin-conjugating enzyme 6</fullName>
    </alternativeName>
</protein>
<keyword evidence="9 14" id="KW-1133">Transmembrane helix</keyword>
<evidence type="ECO:0000256" key="9">
    <source>
        <dbReference type="ARBA" id="ARBA00022989"/>
    </source>
</evidence>
<keyword evidence="3" id="KW-0808">Transferase</keyword>
<dbReference type="GO" id="GO:0061631">
    <property type="term" value="F:ubiquitin conjugating enzyme activity"/>
    <property type="evidence" value="ECO:0007669"/>
    <property type="project" value="UniProtKB-EC"/>
</dbReference>
<dbReference type="Gene3D" id="3.10.110.10">
    <property type="entry name" value="Ubiquitin Conjugating Enzyme"/>
    <property type="match status" value="1"/>
</dbReference>
<dbReference type="PANTHER" id="PTHR24067">
    <property type="entry name" value="UBIQUITIN-CONJUGATING ENZYME E2"/>
    <property type="match status" value="1"/>
</dbReference>
<feature type="domain" description="UBC core" evidence="15">
    <location>
        <begin position="5"/>
        <end position="166"/>
    </location>
</feature>
<reference evidence="16 17" key="1">
    <citation type="submission" date="2016-04" db="EMBL/GenBank/DDBJ databases">
        <title>Evolutionary innovation and constraint leading to complex multicellularity in the Ascomycota.</title>
        <authorList>
            <person name="Cisse O."/>
            <person name="Nguyen A."/>
            <person name="Hewitt D.A."/>
            <person name="Jedd G."/>
            <person name="Stajich J.E."/>
        </authorList>
    </citation>
    <scope>NUCLEOTIDE SEQUENCE [LARGE SCALE GENOMIC DNA]</scope>
    <source>
        <strain evidence="16 17">DAH-3</strain>
    </source>
</reference>
<evidence type="ECO:0000256" key="8">
    <source>
        <dbReference type="ARBA" id="ARBA00022840"/>
    </source>
</evidence>
<evidence type="ECO:0000256" key="5">
    <source>
        <dbReference type="ARBA" id="ARBA00022741"/>
    </source>
</evidence>
<dbReference type="CDD" id="cd23799">
    <property type="entry name" value="UBCc_UBE2J"/>
    <property type="match status" value="1"/>
</dbReference>
<feature type="compositionally biased region" description="Polar residues" evidence="13">
    <location>
        <begin position="182"/>
        <end position="197"/>
    </location>
</feature>
<keyword evidence="10 14" id="KW-0472">Membrane</keyword>
<sequence>MASRAANKRLTKEYVSIQKDPPEFITAHPNESNILEWHYLITGPKGTPYEGGQYHGTLTFPPDYPYKPPAIRMLTPSGRFLTNTRLCLSMSDYHRESWNPAWQVSTILTGLLSFMTGNDITTGSLSSSDVEKREYARRSRQWNWAQKRFREEFRDIIPEPTEDLRNHEMDIARAISAAPASETRTGSQNTARSTSSPAAPPQSRVSWAMWAFFGLAVSMWIVLAKRFED</sequence>
<evidence type="ECO:0000256" key="11">
    <source>
        <dbReference type="ARBA" id="ARBA00039885"/>
    </source>
</evidence>
<keyword evidence="17" id="KW-1185">Reference proteome</keyword>
<gene>
    <name evidence="16" type="ORF">NEOLI_004541</name>
</gene>
<keyword evidence="6" id="KW-0833">Ubl conjugation pathway</keyword>
<dbReference type="SUPFAM" id="SSF54495">
    <property type="entry name" value="UBC-like"/>
    <property type="match status" value="1"/>
</dbReference>
<evidence type="ECO:0000256" key="12">
    <source>
        <dbReference type="ARBA" id="ARBA00042181"/>
    </source>
</evidence>
<dbReference type="OMA" id="FTNYHPE"/>
<evidence type="ECO:0000256" key="14">
    <source>
        <dbReference type="SAM" id="Phobius"/>
    </source>
</evidence>
<evidence type="ECO:0000259" key="15">
    <source>
        <dbReference type="PROSITE" id="PS50127"/>
    </source>
</evidence>
<dbReference type="Proteomes" id="UP000186594">
    <property type="component" value="Unassembled WGS sequence"/>
</dbReference>
<keyword evidence="5" id="KW-0547">Nucleotide-binding</keyword>
<dbReference type="AlphaFoldDB" id="A0A1U7LI56"/>
<evidence type="ECO:0000313" key="17">
    <source>
        <dbReference type="Proteomes" id="UP000186594"/>
    </source>
</evidence>
<comment type="caution">
    <text evidence="16">The sequence shown here is derived from an EMBL/GenBank/DDBJ whole genome shotgun (WGS) entry which is preliminary data.</text>
</comment>
<dbReference type="InterPro" id="IPR016135">
    <property type="entry name" value="UBQ-conjugating_enzyme/RWD"/>
</dbReference>
<keyword evidence="4 14" id="KW-0812">Transmembrane</keyword>
<evidence type="ECO:0000313" key="16">
    <source>
        <dbReference type="EMBL" id="OLL22211.1"/>
    </source>
</evidence>
<dbReference type="GO" id="GO:0005789">
    <property type="term" value="C:endoplasmic reticulum membrane"/>
    <property type="evidence" value="ECO:0007669"/>
    <property type="project" value="UniProtKB-SubCell"/>
</dbReference>
<proteinExistence type="predicted"/>
<feature type="region of interest" description="Disordered" evidence="13">
    <location>
        <begin position="176"/>
        <end position="201"/>
    </location>
</feature>
<dbReference type="PROSITE" id="PS50127">
    <property type="entry name" value="UBC_2"/>
    <property type="match status" value="1"/>
</dbReference>
<keyword evidence="7" id="KW-0256">Endoplasmic reticulum</keyword>
<evidence type="ECO:0000256" key="1">
    <source>
        <dbReference type="ARBA" id="ARBA00004586"/>
    </source>
</evidence>
<evidence type="ECO:0000256" key="6">
    <source>
        <dbReference type="ARBA" id="ARBA00022786"/>
    </source>
</evidence>
<evidence type="ECO:0000256" key="4">
    <source>
        <dbReference type="ARBA" id="ARBA00022692"/>
    </source>
</evidence>
<evidence type="ECO:0000256" key="3">
    <source>
        <dbReference type="ARBA" id="ARBA00022679"/>
    </source>
</evidence>
<feature type="transmembrane region" description="Helical" evidence="14">
    <location>
        <begin position="205"/>
        <end position="223"/>
    </location>
</feature>
<comment type="subcellular location">
    <subcellularLocation>
        <location evidence="1">Endoplasmic reticulum membrane</location>
    </subcellularLocation>
</comment>
<dbReference type="SMART" id="SM00212">
    <property type="entry name" value="UBCc"/>
    <property type="match status" value="1"/>
</dbReference>